<dbReference type="InterPro" id="IPR024529">
    <property type="entry name" value="ECF_trnsprt_substrate-spec"/>
</dbReference>
<comment type="caution">
    <text evidence="2">The sequence shown here is derived from an EMBL/GenBank/DDBJ whole genome shotgun (WGS) entry which is preliminary data.</text>
</comment>
<reference evidence="2 3" key="1">
    <citation type="submission" date="2018-09" db="EMBL/GenBank/DDBJ databases">
        <title>Discovery and Ecogenomic Context for Candidatus Cryosericales, a Global Caldiserica Order Active in Thawing Permafrost.</title>
        <authorList>
            <person name="Martinez M.A."/>
            <person name="Woodcroft B.J."/>
            <person name="Ignacio Espinoza J.C."/>
            <person name="Zayed A."/>
            <person name="Singleton C.M."/>
            <person name="Boyd J."/>
            <person name="Li Y.-F."/>
            <person name="Purvine S."/>
            <person name="Maughan H."/>
            <person name="Hodgkins S.B."/>
            <person name="Anderson D."/>
            <person name="Sederholm M."/>
            <person name="Temperton B."/>
            <person name="Saleska S.R."/>
            <person name="Tyson G.W."/>
            <person name="Rich V.I."/>
        </authorList>
    </citation>
    <scope>NUCLEOTIDE SEQUENCE [LARGE SCALE GENOMIC DNA]</scope>
    <source>
        <strain evidence="2 3">SMC1</strain>
    </source>
</reference>
<evidence type="ECO:0008006" key="4">
    <source>
        <dbReference type="Google" id="ProtNLM"/>
    </source>
</evidence>
<dbReference type="Pfam" id="PF12822">
    <property type="entry name" value="ECF_trnsprt"/>
    <property type="match status" value="1"/>
</dbReference>
<gene>
    <name evidence="2" type="ORF">SMC1_09840</name>
</gene>
<dbReference type="Gene3D" id="1.10.1760.20">
    <property type="match status" value="1"/>
</dbReference>
<dbReference type="RefSeq" id="WP_119086595.1">
    <property type="nucleotide sequence ID" value="NZ_QXIY01000048.1"/>
</dbReference>
<feature type="transmembrane region" description="Helical" evidence="1">
    <location>
        <begin position="114"/>
        <end position="136"/>
    </location>
</feature>
<dbReference type="OrthoDB" id="9809154at2"/>
<proteinExistence type="predicted"/>
<sequence>MKTTKYITRSAVILALTIALQFSIRAVIPSVPPFNIVNLFVVGSIVNLGLLLATETTGLWAGIVIALAAPVTAWLQAHLPSPTMIPAVMAGNLILVVVYWLATRKGSRQSWKRWLGLLVGAAAKMAFLYYAIGVIVGTLSALPPAAAAFIRFSFSWPQFVTALIAGFLSAMIAGRIKPLA</sequence>
<feature type="transmembrane region" description="Helical" evidence="1">
    <location>
        <begin position="36"/>
        <end position="52"/>
    </location>
</feature>
<evidence type="ECO:0000256" key="1">
    <source>
        <dbReference type="SAM" id="Phobius"/>
    </source>
</evidence>
<keyword evidence="3" id="KW-1185">Reference proteome</keyword>
<feature type="transmembrane region" description="Helical" evidence="1">
    <location>
        <begin position="59"/>
        <end position="77"/>
    </location>
</feature>
<protein>
    <recommendedName>
        <fullName evidence="4">ECF transporter S component</fullName>
    </recommendedName>
</protein>
<evidence type="ECO:0000313" key="2">
    <source>
        <dbReference type="EMBL" id="RIE15600.1"/>
    </source>
</evidence>
<dbReference type="EMBL" id="QXIY01000048">
    <property type="protein sequence ID" value="RIE15600.1"/>
    <property type="molecule type" value="Genomic_DNA"/>
</dbReference>
<name>A0A398DL26_9BACT</name>
<dbReference type="Proteomes" id="UP000266113">
    <property type="component" value="Unassembled WGS sequence"/>
</dbReference>
<dbReference type="AlphaFoldDB" id="A0A398DL26"/>
<dbReference type="GO" id="GO:0022857">
    <property type="term" value="F:transmembrane transporter activity"/>
    <property type="evidence" value="ECO:0007669"/>
    <property type="project" value="InterPro"/>
</dbReference>
<evidence type="ECO:0000313" key="3">
    <source>
        <dbReference type="Proteomes" id="UP000266113"/>
    </source>
</evidence>
<feature type="transmembrane region" description="Helical" evidence="1">
    <location>
        <begin position="156"/>
        <end position="174"/>
    </location>
</feature>
<keyword evidence="1" id="KW-1133">Transmembrane helix</keyword>
<keyword evidence="1" id="KW-0472">Membrane</keyword>
<accession>A0A398DL26</accession>
<organism evidence="2 3">
    <name type="scientific">Candidatus Cryosericum septentrionale</name>
    <dbReference type="NCBI Taxonomy" id="2290913"/>
    <lineage>
        <taxon>Bacteria</taxon>
        <taxon>Pseudomonadati</taxon>
        <taxon>Caldisericota/Cryosericota group</taxon>
        <taxon>Candidatus Cryosericota</taxon>
        <taxon>Candidatus Cryosericia</taxon>
        <taxon>Candidatus Cryosericales</taxon>
        <taxon>Candidatus Cryosericaceae</taxon>
        <taxon>Candidatus Cryosericum</taxon>
    </lineage>
</organism>
<feature type="transmembrane region" description="Helical" evidence="1">
    <location>
        <begin position="83"/>
        <end position="102"/>
    </location>
</feature>
<keyword evidence="1" id="KW-0812">Transmembrane</keyword>